<gene>
    <name evidence="2" type="ORF">K458DRAFT_421687</name>
</gene>
<protein>
    <submittedName>
        <fullName evidence="2">Uncharacterized protein</fullName>
    </submittedName>
</protein>
<organism evidence="2 3">
    <name type="scientific">Lentithecium fluviatile CBS 122367</name>
    <dbReference type="NCBI Taxonomy" id="1168545"/>
    <lineage>
        <taxon>Eukaryota</taxon>
        <taxon>Fungi</taxon>
        <taxon>Dikarya</taxon>
        <taxon>Ascomycota</taxon>
        <taxon>Pezizomycotina</taxon>
        <taxon>Dothideomycetes</taxon>
        <taxon>Pleosporomycetidae</taxon>
        <taxon>Pleosporales</taxon>
        <taxon>Massarineae</taxon>
        <taxon>Lentitheciaceae</taxon>
        <taxon>Lentithecium</taxon>
    </lineage>
</organism>
<evidence type="ECO:0000313" key="2">
    <source>
        <dbReference type="EMBL" id="KAF2680141.1"/>
    </source>
</evidence>
<dbReference type="Proteomes" id="UP000799291">
    <property type="component" value="Unassembled WGS sequence"/>
</dbReference>
<reference evidence="2" key="1">
    <citation type="journal article" date="2020" name="Stud. Mycol.">
        <title>101 Dothideomycetes genomes: a test case for predicting lifestyles and emergence of pathogens.</title>
        <authorList>
            <person name="Haridas S."/>
            <person name="Albert R."/>
            <person name="Binder M."/>
            <person name="Bloem J."/>
            <person name="Labutti K."/>
            <person name="Salamov A."/>
            <person name="Andreopoulos B."/>
            <person name="Baker S."/>
            <person name="Barry K."/>
            <person name="Bills G."/>
            <person name="Bluhm B."/>
            <person name="Cannon C."/>
            <person name="Castanera R."/>
            <person name="Culley D."/>
            <person name="Daum C."/>
            <person name="Ezra D."/>
            <person name="Gonzalez J."/>
            <person name="Henrissat B."/>
            <person name="Kuo A."/>
            <person name="Liang C."/>
            <person name="Lipzen A."/>
            <person name="Lutzoni F."/>
            <person name="Magnuson J."/>
            <person name="Mondo S."/>
            <person name="Nolan M."/>
            <person name="Ohm R."/>
            <person name="Pangilinan J."/>
            <person name="Park H.-J."/>
            <person name="Ramirez L."/>
            <person name="Alfaro M."/>
            <person name="Sun H."/>
            <person name="Tritt A."/>
            <person name="Yoshinaga Y."/>
            <person name="Zwiers L.-H."/>
            <person name="Turgeon B."/>
            <person name="Goodwin S."/>
            <person name="Spatafora J."/>
            <person name="Crous P."/>
            <person name="Grigoriev I."/>
        </authorList>
    </citation>
    <scope>NUCLEOTIDE SEQUENCE</scope>
    <source>
        <strain evidence="2">CBS 122367</strain>
    </source>
</reference>
<evidence type="ECO:0000256" key="1">
    <source>
        <dbReference type="SAM" id="MobiDB-lite"/>
    </source>
</evidence>
<feature type="region of interest" description="Disordered" evidence="1">
    <location>
        <begin position="43"/>
        <end position="93"/>
    </location>
</feature>
<accession>A0A6G1IQC0</accession>
<feature type="compositionally biased region" description="Low complexity" evidence="1">
    <location>
        <begin position="74"/>
        <end position="93"/>
    </location>
</feature>
<keyword evidence="3" id="KW-1185">Reference proteome</keyword>
<name>A0A6G1IQC0_9PLEO</name>
<proteinExistence type="predicted"/>
<sequence length="297" mass="32691">MEPSGLYKHSKKSQTRHQFFSQFICIALTDTLHRHLYPPIDCPNDPLGPPTPPNSSPNPPILKAPSATAHHSRAPTTKSTTPPIPSSASIHTPTGTHAHAHVLRLAKLIPHSALLVHHLLCKFQQPLALRHHVKVSLWEGVWVVAVAVGAAPQFGGDKDVKGHFCCILCGVYTVLPVLLVMVVDVCVSEKTLPGLCGVAAMYAACCRLEDCDLRVVAAWKGLTWSIVLQGQERREKLDTHDGRRSMKWMITLKPHGVVFVVVEINYATSRCCGRGGVCETHHRPWSEILDLMHAEWA</sequence>
<dbReference type="EMBL" id="MU005598">
    <property type="protein sequence ID" value="KAF2680141.1"/>
    <property type="molecule type" value="Genomic_DNA"/>
</dbReference>
<feature type="compositionally biased region" description="Pro residues" evidence="1">
    <location>
        <begin position="46"/>
        <end position="62"/>
    </location>
</feature>
<evidence type="ECO:0000313" key="3">
    <source>
        <dbReference type="Proteomes" id="UP000799291"/>
    </source>
</evidence>
<dbReference type="AlphaFoldDB" id="A0A6G1IQC0"/>